<evidence type="ECO:0000256" key="1">
    <source>
        <dbReference type="SAM" id="Phobius"/>
    </source>
</evidence>
<gene>
    <name evidence="2" type="ORF">HLPCO_001794</name>
</gene>
<dbReference type="RefSeq" id="WP_008825273.1">
    <property type="nucleotide sequence ID" value="NZ_AFNU02000005.1"/>
</dbReference>
<feature type="transmembrane region" description="Helical" evidence="1">
    <location>
        <begin position="42"/>
        <end position="61"/>
    </location>
</feature>
<keyword evidence="1" id="KW-1133">Transmembrane helix</keyword>
<evidence type="ECO:0000313" key="2">
    <source>
        <dbReference type="EMBL" id="ERJ12267.1"/>
    </source>
</evidence>
<dbReference type="Proteomes" id="UP000005707">
    <property type="component" value="Unassembled WGS sequence"/>
</dbReference>
<comment type="caution">
    <text evidence="2">The sequence shown here is derived from an EMBL/GenBank/DDBJ whole genome shotgun (WGS) entry which is preliminary data.</text>
</comment>
<reference evidence="2 3" key="2">
    <citation type="journal article" date="2013" name="PLoS ONE">
        <title>INDIGO - INtegrated Data Warehouse of MIcrobial GenOmes with Examples from the Red Sea Extremophiles.</title>
        <authorList>
            <person name="Alam I."/>
            <person name="Antunes A."/>
            <person name="Kamau A.A."/>
            <person name="Ba Alawi W."/>
            <person name="Kalkatawi M."/>
            <person name="Stingl U."/>
            <person name="Bajic V.B."/>
        </authorList>
    </citation>
    <scope>NUCLEOTIDE SEQUENCE [LARGE SCALE GENOMIC DNA]</scope>
    <source>
        <strain evidence="2 3">SSD-17B</strain>
    </source>
</reference>
<name>F7Q1S0_9MOLU</name>
<dbReference type="InParanoid" id="F7Q1S0"/>
<proteinExistence type="predicted"/>
<reference evidence="2 3" key="1">
    <citation type="journal article" date="2011" name="J. Bacteriol.">
        <title>Genome sequence of Haloplasma contractile, an unusual contractile bacterium from a deep-sea anoxic brine lake.</title>
        <authorList>
            <person name="Antunes A."/>
            <person name="Alam I."/>
            <person name="El Dorry H."/>
            <person name="Siam R."/>
            <person name="Robertson A."/>
            <person name="Bajic V.B."/>
            <person name="Stingl U."/>
        </authorList>
    </citation>
    <scope>NUCLEOTIDE SEQUENCE [LARGE SCALE GENOMIC DNA]</scope>
    <source>
        <strain evidence="2 3">SSD-17B</strain>
    </source>
</reference>
<sequence>MHKNKDIHREQMLRTELRYDEYKADVENAELYQKHIADYGKGSVVSAGIWGILVIVLYIVAI</sequence>
<evidence type="ECO:0000313" key="3">
    <source>
        <dbReference type="Proteomes" id="UP000005707"/>
    </source>
</evidence>
<protein>
    <submittedName>
        <fullName evidence="2">Uncharacterized protein</fullName>
    </submittedName>
</protein>
<keyword evidence="1" id="KW-0812">Transmembrane</keyword>
<keyword evidence="1" id="KW-0472">Membrane</keyword>
<keyword evidence="3" id="KW-1185">Reference proteome</keyword>
<organism evidence="2 3">
    <name type="scientific">Haloplasma contractile SSD-17B</name>
    <dbReference type="NCBI Taxonomy" id="1033810"/>
    <lineage>
        <taxon>Bacteria</taxon>
        <taxon>Bacillati</taxon>
        <taxon>Mycoplasmatota</taxon>
        <taxon>Mollicutes</taxon>
        <taxon>Haloplasmatales</taxon>
        <taxon>Haloplasmataceae</taxon>
        <taxon>Haloplasma</taxon>
    </lineage>
</organism>
<dbReference type="EMBL" id="AFNU02000005">
    <property type="protein sequence ID" value="ERJ12267.1"/>
    <property type="molecule type" value="Genomic_DNA"/>
</dbReference>
<accession>F7Q1S0</accession>
<dbReference type="AlphaFoldDB" id="F7Q1S0"/>